<organism evidence="2">
    <name type="scientific">Rhizophora mucronata</name>
    <name type="common">Asiatic mangrove</name>
    <dbReference type="NCBI Taxonomy" id="61149"/>
    <lineage>
        <taxon>Eukaryota</taxon>
        <taxon>Viridiplantae</taxon>
        <taxon>Streptophyta</taxon>
        <taxon>Embryophyta</taxon>
        <taxon>Tracheophyta</taxon>
        <taxon>Spermatophyta</taxon>
        <taxon>Magnoliopsida</taxon>
        <taxon>eudicotyledons</taxon>
        <taxon>Gunneridae</taxon>
        <taxon>Pentapetalae</taxon>
        <taxon>rosids</taxon>
        <taxon>fabids</taxon>
        <taxon>Malpighiales</taxon>
        <taxon>Rhizophoraceae</taxon>
        <taxon>Rhizophora</taxon>
    </lineage>
</organism>
<feature type="region of interest" description="Disordered" evidence="1">
    <location>
        <begin position="18"/>
        <end position="57"/>
    </location>
</feature>
<sequence>MEMFSPILKLKTNLKLGKQTSSINPSQYDSRKTQNPNKQKTWAATNSSRHFPKSQAH</sequence>
<dbReference type="EMBL" id="GGEC01084597">
    <property type="protein sequence ID" value="MBX65081.1"/>
    <property type="molecule type" value="Transcribed_RNA"/>
</dbReference>
<protein>
    <submittedName>
        <fullName evidence="2">Uncharacterized protein</fullName>
    </submittedName>
</protein>
<evidence type="ECO:0000256" key="1">
    <source>
        <dbReference type="SAM" id="MobiDB-lite"/>
    </source>
</evidence>
<feature type="compositionally biased region" description="Polar residues" evidence="1">
    <location>
        <begin position="18"/>
        <end position="49"/>
    </location>
</feature>
<name>A0A2P2QDL8_RHIMU</name>
<proteinExistence type="predicted"/>
<accession>A0A2P2QDL8</accession>
<dbReference type="AlphaFoldDB" id="A0A2P2QDL8"/>
<evidence type="ECO:0000313" key="2">
    <source>
        <dbReference type="EMBL" id="MBX65081.1"/>
    </source>
</evidence>
<reference evidence="2" key="1">
    <citation type="submission" date="2018-02" db="EMBL/GenBank/DDBJ databases">
        <title>Rhizophora mucronata_Transcriptome.</title>
        <authorList>
            <person name="Meera S.P."/>
            <person name="Sreeshan A."/>
            <person name="Augustine A."/>
        </authorList>
    </citation>
    <scope>NUCLEOTIDE SEQUENCE</scope>
    <source>
        <tissue evidence="2">Leaf</tissue>
    </source>
</reference>